<keyword evidence="2 5" id="KW-0547">Nucleotide-binding</keyword>
<dbReference type="NCBIfam" id="TIGR02050">
    <property type="entry name" value="gshA_cyan_rel"/>
    <property type="match status" value="1"/>
</dbReference>
<reference evidence="7" key="2">
    <citation type="submission" date="2020-09" db="EMBL/GenBank/DDBJ databases">
        <authorList>
            <person name="Sun Q."/>
            <person name="Zhou Y."/>
        </authorList>
    </citation>
    <scope>NUCLEOTIDE SEQUENCE</scope>
    <source>
        <strain evidence="7">CGMCC 4.7679</strain>
    </source>
</reference>
<dbReference type="InterPro" id="IPR014746">
    <property type="entry name" value="Gln_synth/guanido_kin_cat_dom"/>
</dbReference>
<dbReference type="NCBIfam" id="NF010041">
    <property type="entry name" value="PRK13517.1-1"/>
    <property type="match status" value="1"/>
</dbReference>
<comment type="catalytic activity">
    <reaction evidence="4 5">
        <text>L-cysteine + L-glutamate + ATP = gamma-L-glutamyl-L-cysteine + ADP + phosphate + H(+)</text>
        <dbReference type="Rhea" id="RHEA:13285"/>
        <dbReference type="ChEBI" id="CHEBI:15378"/>
        <dbReference type="ChEBI" id="CHEBI:29985"/>
        <dbReference type="ChEBI" id="CHEBI:30616"/>
        <dbReference type="ChEBI" id="CHEBI:35235"/>
        <dbReference type="ChEBI" id="CHEBI:43474"/>
        <dbReference type="ChEBI" id="CHEBI:58173"/>
        <dbReference type="ChEBI" id="CHEBI:456216"/>
        <dbReference type="EC" id="6.3.2.2"/>
    </reaction>
</comment>
<dbReference type="GO" id="GO:0005524">
    <property type="term" value="F:ATP binding"/>
    <property type="evidence" value="ECO:0007669"/>
    <property type="project" value="UniProtKB-KW"/>
</dbReference>
<dbReference type="SUPFAM" id="SSF55931">
    <property type="entry name" value="Glutamine synthetase/guanido kinase"/>
    <property type="match status" value="1"/>
</dbReference>
<dbReference type="OrthoDB" id="9803842at2"/>
<name>A0A8H9IZM8_9PSEU</name>
<dbReference type="RefSeq" id="WP_145938644.1">
    <property type="nucleotide sequence ID" value="NZ_BNAV01000015.1"/>
</dbReference>
<reference evidence="7" key="1">
    <citation type="journal article" date="2014" name="Int. J. Syst. Evol. Microbiol.">
        <title>Complete genome sequence of Corynebacterium casei LMG S-19264T (=DSM 44701T), isolated from a smear-ripened cheese.</title>
        <authorList>
            <consortium name="US DOE Joint Genome Institute (JGI-PGF)"/>
            <person name="Walter F."/>
            <person name="Albersmeier A."/>
            <person name="Kalinowski J."/>
            <person name="Ruckert C."/>
        </authorList>
    </citation>
    <scope>NUCLEOTIDE SEQUENCE</scope>
    <source>
        <strain evidence="7">CGMCC 4.7679</strain>
    </source>
</reference>
<feature type="compositionally biased region" description="Basic residues" evidence="6">
    <location>
        <begin position="1"/>
        <end position="11"/>
    </location>
</feature>
<evidence type="ECO:0000313" key="8">
    <source>
        <dbReference type="Proteomes" id="UP000658656"/>
    </source>
</evidence>
<keyword evidence="1 5" id="KW-0436">Ligase</keyword>
<comment type="caution">
    <text evidence="7">The sequence shown here is derived from an EMBL/GenBank/DDBJ whole genome shotgun (WGS) entry which is preliminary data.</text>
</comment>
<dbReference type="EMBL" id="BNAV01000015">
    <property type="protein sequence ID" value="GHF82417.1"/>
    <property type="molecule type" value="Genomic_DNA"/>
</dbReference>
<keyword evidence="3 5" id="KW-0067">ATP-binding</keyword>
<dbReference type="GO" id="GO:0042398">
    <property type="term" value="P:modified amino acid biosynthetic process"/>
    <property type="evidence" value="ECO:0007669"/>
    <property type="project" value="InterPro"/>
</dbReference>
<dbReference type="Pfam" id="PF04107">
    <property type="entry name" value="GCS2"/>
    <property type="match status" value="1"/>
</dbReference>
<evidence type="ECO:0000256" key="4">
    <source>
        <dbReference type="ARBA" id="ARBA00048819"/>
    </source>
</evidence>
<dbReference type="InterPro" id="IPR050141">
    <property type="entry name" value="GCL_type2/YbdK_subfam"/>
</dbReference>
<evidence type="ECO:0000256" key="6">
    <source>
        <dbReference type="SAM" id="MobiDB-lite"/>
    </source>
</evidence>
<comment type="function">
    <text evidence="5">ATP-dependent carboxylate-amine ligase which exhibits weak glutamate--cysteine ligase activity.</text>
</comment>
<evidence type="ECO:0000256" key="3">
    <source>
        <dbReference type="ARBA" id="ARBA00022840"/>
    </source>
</evidence>
<evidence type="ECO:0000256" key="1">
    <source>
        <dbReference type="ARBA" id="ARBA00022598"/>
    </source>
</evidence>
<accession>A0A8H9IZM8</accession>
<evidence type="ECO:0000313" key="7">
    <source>
        <dbReference type="EMBL" id="GHF82417.1"/>
    </source>
</evidence>
<gene>
    <name evidence="7" type="primary">ybdK</name>
    <name evidence="7" type="ORF">GCM10017566_65680</name>
</gene>
<dbReference type="InterPro" id="IPR006336">
    <property type="entry name" value="GCS2"/>
</dbReference>
<dbReference type="GO" id="GO:0004357">
    <property type="term" value="F:glutamate-cysteine ligase activity"/>
    <property type="evidence" value="ECO:0007669"/>
    <property type="project" value="UniProtKB-EC"/>
</dbReference>
<keyword evidence="8" id="KW-1185">Reference proteome</keyword>
<dbReference type="Gene3D" id="3.30.590.20">
    <property type="match status" value="1"/>
</dbReference>
<comment type="similarity">
    <text evidence="5">Belongs to the glutamate--cysteine ligase type 2 family. YbdK subfamily.</text>
</comment>
<dbReference type="Proteomes" id="UP000658656">
    <property type="component" value="Unassembled WGS sequence"/>
</dbReference>
<dbReference type="EC" id="6.3.2.2" evidence="5"/>
<dbReference type="AlphaFoldDB" id="A0A8H9IZM8"/>
<dbReference type="HAMAP" id="MF_01609">
    <property type="entry name" value="Glu_cys_ligase_2"/>
    <property type="match status" value="1"/>
</dbReference>
<feature type="region of interest" description="Disordered" evidence="6">
    <location>
        <begin position="1"/>
        <end position="22"/>
    </location>
</feature>
<dbReference type="PANTHER" id="PTHR36510:SF1">
    <property type="entry name" value="GLUTAMATE--CYSTEINE LIGASE 2-RELATED"/>
    <property type="match status" value="1"/>
</dbReference>
<dbReference type="PANTHER" id="PTHR36510">
    <property type="entry name" value="GLUTAMATE--CYSTEINE LIGASE 2-RELATED"/>
    <property type="match status" value="1"/>
</dbReference>
<sequence length="383" mass="40452">MSRIAVRHGRLGHPGSGDPGLATRRGLTLGVEEEFLLLDPATGATVPRAARVLDGQPPLPDGASLQRELRATQVEAATGICTDAAGLREHLARGRRFLREAASLHGAAIAASGTAVLSGPATLGGNDGRFGEIDELYRGMVADYEACGCHVHVGVPDRETAVAVVNHLRPWLPVLLALSVNSPFDHGRDTGYGSWRIVQQSRFPGAGIPPYFADLTAYDAEVGRLVDCGALVDESMSFWLVRPSKRLPTIEFRVADTALTVDEAVLQALLSRALVRRALADVERGVPAPRLSAQVAAAAVWTAARDGLEGAAVDPILVRQVPASQRVDALLEHVGEALAETGDLEFVRGQVDRLLHGGTGAHRQRHAVAAGLPALLTMLTAQA</sequence>
<evidence type="ECO:0000256" key="5">
    <source>
        <dbReference type="HAMAP-Rule" id="MF_01609"/>
    </source>
</evidence>
<proteinExistence type="inferred from homology"/>
<dbReference type="InterPro" id="IPR011793">
    <property type="entry name" value="YbdK"/>
</dbReference>
<evidence type="ECO:0000256" key="2">
    <source>
        <dbReference type="ARBA" id="ARBA00022741"/>
    </source>
</evidence>
<protein>
    <recommendedName>
        <fullName evidence="5">Putative glutamate--cysteine ligase 2</fullName>
        <ecNumber evidence="5">6.3.2.2</ecNumber>
    </recommendedName>
    <alternativeName>
        <fullName evidence="5">Gamma-glutamylcysteine synthetase 2</fullName>
        <shortName evidence="5">GCS 2</shortName>
        <shortName evidence="5">Gamma-GCS 2</shortName>
    </alternativeName>
</protein>
<organism evidence="7 8">
    <name type="scientific">Amycolatopsis bartoniae</name>
    <dbReference type="NCBI Taxonomy" id="941986"/>
    <lineage>
        <taxon>Bacteria</taxon>
        <taxon>Bacillati</taxon>
        <taxon>Actinomycetota</taxon>
        <taxon>Actinomycetes</taxon>
        <taxon>Pseudonocardiales</taxon>
        <taxon>Pseudonocardiaceae</taxon>
        <taxon>Amycolatopsis</taxon>
    </lineage>
</organism>